<dbReference type="AlphaFoldDB" id="A0A5B8XU79"/>
<gene>
    <name evidence="3" type="ORF">FRD01_08215</name>
</gene>
<dbReference type="EMBL" id="CP042467">
    <property type="protein sequence ID" value="QED27226.1"/>
    <property type="molecule type" value="Genomic_DNA"/>
</dbReference>
<evidence type="ECO:0000256" key="1">
    <source>
        <dbReference type="ARBA" id="ARBA00023002"/>
    </source>
</evidence>
<dbReference type="OrthoDB" id="109589at2"/>
<dbReference type="Pfam" id="PF00106">
    <property type="entry name" value="adh_short"/>
    <property type="match status" value="1"/>
</dbReference>
<keyword evidence="1" id="KW-0560">Oxidoreductase</keyword>
<reference evidence="3 4" key="1">
    <citation type="submission" date="2019-08" db="EMBL/GenBank/DDBJ databases">
        <authorList>
            <person name="Liang Q."/>
        </authorList>
    </citation>
    <scope>NUCLEOTIDE SEQUENCE [LARGE SCALE GENOMIC DNA]</scope>
    <source>
        <strain evidence="3 4">V1718</strain>
    </source>
</reference>
<comment type="similarity">
    <text evidence="2">Belongs to the short-chain dehydrogenases/reductases (SDR) family.</text>
</comment>
<dbReference type="Gene3D" id="3.40.50.720">
    <property type="entry name" value="NAD(P)-binding Rossmann-like Domain"/>
    <property type="match status" value="1"/>
</dbReference>
<proteinExistence type="inferred from homology"/>
<evidence type="ECO:0000256" key="2">
    <source>
        <dbReference type="RuleBase" id="RU000363"/>
    </source>
</evidence>
<dbReference type="PRINTS" id="PR00080">
    <property type="entry name" value="SDRFAMILY"/>
</dbReference>
<evidence type="ECO:0000313" key="4">
    <source>
        <dbReference type="Proteomes" id="UP000321595"/>
    </source>
</evidence>
<dbReference type="PANTHER" id="PTHR43157">
    <property type="entry name" value="PHOSPHATIDYLINOSITOL-GLYCAN BIOSYNTHESIS CLASS F PROTEIN-RELATED"/>
    <property type="match status" value="1"/>
</dbReference>
<organism evidence="3 4">
    <name type="scientific">Microvenator marinus</name>
    <dbReference type="NCBI Taxonomy" id="2600177"/>
    <lineage>
        <taxon>Bacteria</taxon>
        <taxon>Deltaproteobacteria</taxon>
        <taxon>Bradymonadales</taxon>
        <taxon>Microvenatoraceae</taxon>
        <taxon>Microvenator</taxon>
    </lineage>
</organism>
<evidence type="ECO:0000313" key="3">
    <source>
        <dbReference type="EMBL" id="QED27226.1"/>
    </source>
</evidence>
<dbReference type="GO" id="GO:0016491">
    <property type="term" value="F:oxidoreductase activity"/>
    <property type="evidence" value="ECO:0007669"/>
    <property type="project" value="UniProtKB-KW"/>
</dbReference>
<keyword evidence="4" id="KW-1185">Reference proteome</keyword>
<dbReference type="KEGG" id="bbae:FRD01_08215"/>
<accession>A0A5B8XU79</accession>
<dbReference type="Proteomes" id="UP000321595">
    <property type="component" value="Chromosome"/>
</dbReference>
<dbReference type="PRINTS" id="PR00081">
    <property type="entry name" value="GDHRDH"/>
</dbReference>
<sequence length="293" mass="32543">MRYETYCVAIKGQRVHMKTIIITGANSGIGYVTAKELAQDGHHIVFAGRSRERNEEAMEALKSELPDAQLSFEPLDLGSLQSVKEFGDAWAAKGQEIDILINNAGLAGQQGITTDGFELHFGVNHLGHFYLTHLLLPHLKKDQGARIVNVASRAHTRVKGISFDHLQERTRTTSGFPEYCESKLANVCFNRSLAPIVAERGIHTYALHPGVVASNIWSRLPGPIESFVKLFMLSNEDGAKTSIYCARSPECAKDNGLYYDKCRTKSVSKVVTPDLEKRLWDLSMEWCSLTSFG</sequence>
<protein>
    <submittedName>
        <fullName evidence="3">SDR family oxidoreductase</fullName>
    </submittedName>
</protein>
<dbReference type="InterPro" id="IPR002347">
    <property type="entry name" value="SDR_fam"/>
</dbReference>
<dbReference type="InterPro" id="IPR036291">
    <property type="entry name" value="NAD(P)-bd_dom_sf"/>
</dbReference>
<dbReference type="CDD" id="cd05327">
    <property type="entry name" value="retinol-DH_like_SDR_c_like"/>
    <property type="match status" value="1"/>
</dbReference>
<dbReference type="PANTHER" id="PTHR43157:SF31">
    <property type="entry name" value="PHOSPHATIDYLINOSITOL-GLYCAN BIOSYNTHESIS CLASS F PROTEIN"/>
    <property type="match status" value="1"/>
</dbReference>
<name>A0A5B8XU79_9DELT</name>
<dbReference type="SUPFAM" id="SSF51735">
    <property type="entry name" value="NAD(P)-binding Rossmann-fold domains"/>
    <property type="match status" value="1"/>
</dbReference>